<reference evidence="8" key="3">
    <citation type="submission" date="2025-08" db="UniProtKB">
        <authorList>
            <consortium name="Ensembl"/>
        </authorList>
    </citation>
    <scope>IDENTIFICATION</scope>
    <source>
        <strain evidence="8">HSOK</strain>
    </source>
</reference>
<evidence type="ECO:0008006" key="10">
    <source>
        <dbReference type="Google" id="ProtNLM"/>
    </source>
</evidence>
<evidence type="ECO:0000256" key="1">
    <source>
        <dbReference type="ARBA" id="ARBA00004141"/>
    </source>
</evidence>
<feature type="transmembrane region" description="Helical" evidence="7">
    <location>
        <begin position="66"/>
        <end position="87"/>
    </location>
</feature>
<dbReference type="AlphaFoldDB" id="A0A3P9I3N1"/>
<keyword evidence="6 7" id="KW-0472">Membrane</keyword>
<keyword evidence="3 7" id="KW-0812">Transmembrane</keyword>
<dbReference type="GO" id="GO:0016020">
    <property type="term" value="C:membrane"/>
    <property type="evidence" value="ECO:0007669"/>
    <property type="project" value="UniProtKB-SubCell"/>
</dbReference>
<protein>
    <recommendedName>
        <fullName evidence="10">Ninjurin 2</fullName>
    </recommendedName>
</protein>
<proteinExistence type="inferred from homology"/>
<reference evidence="8" key="4">
    <citation type="submission" date="2025-09" db="UniProtKB">
        <authorList>
            <consortium name="Ensembl"/>
        </authorList>
    </citation>
    <scope>IDENTIFICATION</scope>
    <source>
        <strain evidence="8">HSOK</strain>
    </source>
</reference>
<organism evidence="8 9">
    <name type="scientific">Oryzias latipes</name>
    <name type="common">Japanese rice fish</name>
    <name type="synonym">Japanese killifish</name>
    <dbReference type="NCBI Taxonomy" id="8090"/>
    <lineage>
        <taxon>Eukaryota</taxon>
        <taxon>Metazoa</taxon>
        <taxon>Chordata</taxon>
        <taxon>Craniata</taxon>
        <taxon>Vertebrata</taxon>
        <taxon>Euteleostomi</taxon>
        <taxon>Actinopterygii</taxon>
        <taxon>Neopterygii</taxon>
        <taxon>Teleostei</taxon>
        <taxon>Neoteleostei</taxon>
        <taxon>Acanthomorphata</taxon>
        <taxon>Ovalentaria</taxon>
        <taxon>Atherinomorphae</taxon>
        <taxon>Beloniformes</taxon>
        <taxon>Adrianichthyidae</taxon>
        <taxon>Oryziinae</taxon>
        <taxon>Oryzias</taxon>
    </lineage>
</organism>
<name>A0A3P9I3N1_ORYLA</name>
<dbReference type="Ensembl" id="ENSORLT00015022162.1">
    <property type="protein sequence ID" value="ENSORLP00015014499.1"/>
    <property type="gene ID" value="ENSORLG00015015440.1"/>
</dbReference>
<comment type="subcellular location">
    <subcellularLocation>
        <location evidence="1">Membrane</location>
        <topology evidence="1">Multi-pass membrane protein</topology>
    </subcellularLocation>
</comment>
<dbReference type="Proteomes" id="UP000265200">
    <property type="component" value="Chromosome 7"/>
</dbReference>
<dbReference type="GO" id="GO:0042246">
    <property type="term" value="P:tissue regeneration"/>
    <property type="evidence" value="ECO:0007669"/>
    <property type="project" value="InterPro"/>
</dbReference>
<evidence type="ECO:0000256" key="7">
    <source>
        <dbReference type="SAM" id="Phobius"/>
    </source>
</evidence>
<evidence type="ECO:0000313" key="8">
    <source>
        <dbReference type="Ensembl" id="ENSORLP00015014499.1"/>
    </source>
</evidence>
<feature type="transmembrane region" description="Helical" evidence="7">
    <location>
        <begin position="99"/>
        <end position="119"/>
    </location>
</feature>
<dbReference type="InterPro" id="IPR007007">
    <property type="entry name" value="Ninjurin"/>
</dbReference>
<accession>A0A3P9I3N1</accession>
<sequence length="167" mass="18925">MRWVQARVSLCRSQAQIDAKSGNFISYATRKKLALTMLDVALLTANSSQLKTVLSVGPEYNFYHTLFALLALSISLQVILGLLLITIEDLTDPVLVNLNYAATYIVFFIVIVNIVITAFEFQIYNRWVLTQQKTHKHEALSMTSAFSSQLHMYPSTLTSTEHHLPFR</sequence>
<evidence type="ECO:0000313" key="9">
    <source>
        <dbReference type="Proteomes" id="UP000265200"/>
    </source>
</evidence>
<dbReference type="PANTHER" id="PTHR12316">
    <property type="entry name" value="NINJURIN-RELATED"/>
    <property type="match status" value="1"/>
</dbReference>
<keyword evidence="4" id="KW-0130">Cell adhesion</keyword>
<keyword evidence="5 7" id="KW-1133">Transmembrane helix</keyword>
<evidence type="ECO:0000256" key="6">
    <source>
        <dbReference type="ARBA" id="ARBA00023136"/>
    </source>
</evidence>
<evidence type="ECO:0000256" key="4">
    <source>
        <dbReference type="ARBA" id="ARBA00022889"/>
    </source>
</evidence>
<evidence type="ECO:0000256" key="2">
    <source>
        <dbReference type="ARBA" id="ARBA00008141"/>
    </source>
</evidence>
<comment type="similarity">
    <text evidence="2">Belongs to the ninjurin family.</text>
</comment>
<dbReference type="Pfam" id="PF04923">
    <property type="entry name" value="Ninjurin"/>
    <property type="match status" value="1"/>
</dbReference>
<evidence type="ECO:0000256" key="5">
    <source>
        <dbReference type="ARBA" id="ARBA00022989"/>
    </source>
</evidence>
<dbReference type="GO" id="GO:0007155">
    <property type="term" value="P:cell adhesion"/>
    <property type="evidence" value="ECO:0007669"/>
    <property type="project" value="UniProtKB-KW"/>
</dbReference>
<evidence type="ECO:0000256" key="3">
    <source>
        <dbReference type="ARBA" id="ARBA00022692"/>
    </source>
</evidence>
<dbReference type="PANTHER" id="PTHR12316:SF26">
    <property type="entry name" value="NINJURIN-2"/>
    <property type="match status" value="1"/>
</dbReference>
<reference evidence="8 9" key="2">
    <citation type="submission" date="2017-04" db="EMBL/GenBank/DDBJ databases">
        <title>CpG methylation of centromeres and impact of large insertions on vertebrate speciation.</title>
        <authorList>
            <person name="Ichikawa K."/>
            <person name="Yoshimura J."/>
            <person name="Morishita S."/>
        </authorList>
    </citation>
    <scope>NUCLEOTIDE SEQUENCE</scope>
    <source>
        <strain evidence="8 9">HSOK</strain>
    </source>
</reference>
<reference key="1">
    <citation type="journal article" date="2007" name="Nature">
        <title>The medaka draft genome and insights into vertebrate genome evolution.</title>
        <authorList>
            <person name="Kasahara M."/>
            <person name="Naruse K."/>
            <person name="Sasaki S."/>
            <person name="Nakatani Y."/>
            <person name="Qu W."/>
            <person name="Ahsan B."/>
            <person name="Yamada T."/>
            <person name="Nagayasu Y."/>
            <person name="Doi K."/>
            <person name="Kasai Y."/>
            <person name="Jindo T."/>
            <person name="Kobayashi D."/>
            <person name="Shimada A."/>
            <person name="Toyoda A."/>
            <person name="Kuroki Y."/>
            <person name="Fujiyama A."/>
            <person name="Sasaki T."/>
            <person name="Shimizu A."/>
            <person name="Asakawa S."/>
            <person name="Shimizu N."/>
            <person name="Hashimoto S."/>
            <person name="Yang J."/>
            <person name="Lee Y."/>
            <person name="Matsushima K."/>
            <person name="Sugano S."/>
            <person name="Sakaizumi M."/>
            <person name="Narita T."/>
            <person name="Ohishi K."/>
            <person name="Haga S."/>
            <person name="Ohta F."/>
            <person name="Nomoto H."/>
            <person name="Nogata K."/>
            <person name="Morishita T."/>
            <person name="Endo T."/>
            <person name="Shin-I T."/>
            <person name="Takeda H."/>
            <person name="Morishita S."/>
            <person name="Kohara Y."/>
        </authorList>
    </citation>
    <scope>NUCLEOTIDE SEQUENCE [LARGE SCALE GENOMIC DNA]</scope>
    <source>
        <strain>Hd-rR</strain>
    </source>
</reference>